<evidence type="ECO:0000313" key="1">
    <source>
        <dbReference type="EMBL" id="PID60908.1"/>
    </source>
</evidence>
<sequence length="66" mass="7737">MGRSVEKTKFCKLSQKMTRDEPEAFVKLVSKPKYTCRKCFRVSARKENLCSPQKLKKLIAQEKKDN</sequence>
<dbReference type="Proteomes" id="UP000229740">
    <property type="component" value="Unassembled WGS sequence"/>
</dbReference>
<evidence type="ECO:0000313" key="2">
    <source>
        <dbReference type="Proteomes" id="UP000229740"/>
    </source>
</evidence>
<organism evidence="1 2">
    <name type="scientific">candidate division KSB3 bacterium</name>
    <dbReference type="NCBI Taxonomy" id="2044937"/>
    <lineage>
        <taxon>Bacteria</taxon>
        <taxon>candidate division KSB3</taxon>
    </lineage>
</organism>
<protein>
    <submittedName>
        <fullName evidence="1">Uncharacterized protein</fullName>
    </submittedName>
</protein>
<gene>
    <name evidence="1" type="ORF">CSB45_00105</name>
</gene>
<name>A0A2G6EGT7_9BACT</name>
<proteinExistence type="predicted"/>
<accession>A0A2G6EGT7</accession>
<reference evidence="1 2" key="1">
    <citation type="submission" date="2017-10" db="EMBL/GenBank/DDBJ databases">
        <title>Novel microbial diversity and functional potential in the marine mammal oral microbiome.</title>
        <authorList>
            <person name="Dudek N.K."/>
            <person name="Sun C.L."/>
            <person name="Burstein D."/>
            <person name="Kantor R.S."/>
            <person name="Aliaga Goltsman D.S."/>
            <person name="Bik E.M."/>
            <person name="Thomas B.C."/>
            <person name="Banfield J.F."/>
            <person name="Relman D.A."/>
        </authorList>
    </citation>
    <scope>NUCLEOTIDE SEQUENCE [LARGE SCALE GENOMIC DNA]</scope>
    <source>
        <strain evidence="1">DOLZORAL124_49_17</strain>
    </source>
</reference>
<dbReference type="AlphaFoldDB" id="A0A2G6EGT7"/>
<comment type="caution">
    <text evidence="1">The sequence shown here is derived from an EMBL/GenBank/DDBJ whole genome shotgun (WGS) entry which is preliminary data.</text>
</comment>
<dbReference type="EMBL" id="PDPS01000001">
    <property type="protein sequence ID" value="PID60908.1"/>
    <property type="molecule type" value="Genomic_DNA"/>
</dbReference>